<sequence>MNSAVNKRFEMMVWLILLMALSGIKPLQAADKVWVATIHGAVSPASADYFVRTLQRAENEQISLLVLKLDTPGGLDASMRQIIKAILASKVPVATYVAPSGSRAASAGTYILYASHIAAMAPATNVGSSTPVTMRPAGMPQQQEDEEQSSQQSSMEKKLINDAVAYIRGLAELRGRNADWAEETVREAVSLSATDALEQGVTDFIATDLNNLLEQLDGHTVTLDAGVVLQLANTEVTEIETGWRYDLLSC</sequence>
<keyword evidence="3" id="KW-0645">Protease</keyword>
<keyword evidence="3" id="KW-0378">Hydrolase</keyword>
<dbReference type="InterPro" id="IPR052165">
    <property type="entry name" value="Membrane_assoc_protease"/>
</dbReference>
<dbReference type="CDD" id="cd07020">
    <property type="entry name" value="Clp_protease_NfeD_1"/>
    <property type="match status" value="1"/>
</dbReference>
<feature type="region of interest" description="Disordered" evidence="1">
    <location>
        <begin position="128"/>
        <end position="155"/>
    </location>
</feature>
<dbReference type="InterPro" id="IPR029045">
    <property type="entry name" value="ClpP/crotonase-like_dom_sf"/>
</dbReference>
<dbReference type="EMBL" id="APHR01000071">
    <property type="protein sequence ID" value="EMR12127.1"/>
    <property type="molecule type" value="Genomic_DNA"/>
</dbReference>
<evidence type="ECO:0000313" key="4">
    <source>
        <dbReference type="Proteomes" id="UP000012019"/>
    </source>
</evidence>
<dbReference type="Pfam" id="PF25145">
    <property type="entry name" value="NfeD1b_N"/>
    <property type="match status" value="1"/>
</dbReference>
<dbReference type="AlphaFoldDB" id="M7NXZ9"/>
<evidence type="ECO:0000256" key="1">
    <source>
        <dbReference type="SAM" id="MobiDB-lite"/>
    </source>
</evidence>
<dbReference type="eggNOG" id="COG1030">
    <property type="taxonomic scope" value="Bacteria"/>
</dbReference>
<dbReference type="GO" id="GO:0008233">
    <property type="term" value="F:peptidase activity"/>
    <property type="evidence" value="ECO:0007669"/>
    <property type="project" value="UniProtKB-KW"/>
</dbReference>
<dbReference type="InterPro" id="IPR056738">
    <property type="entry name" value="NfeD1b_N"/>
</dbReference>
<dbReference type="PANTHER" id="PTHR33507">
    <property type="entry name" value="INNER MEMBRANE PROTEIN YBBJ"/>
    <property type="match status" value="1"/>
</dbReference>
<dbReference type="STRING" id="1286106.MPL1_12050"/>
<dbReference type="FunFam" id="3.90.226.10:FF:000089">
    <property type="entry name" value="Membrane-bound serine protease"/>
    <property type="match status" value="1"/>
</dbReference>
<dbReference type="GO" id="GO:0006508">
    <property type="term" value="P:proteolysis"/>
    <property type="evidence" value="ECO:0007669"/>
    <property type="project" value="UniProtKB-KW"/>
</dbReference>
<gene>
    <name evidence="3" type="ORF">MPL1_12050</name>
</gene>
<dbReference type="Proteomes" id="UP000012019">
    <property type="component" value="Unassembled WGS sequence"/>
</dbReference>
<feature type="non-terminal residue" evidence="3">
    <location>
        <position position="250"/>
    </location>
</feature>
<organism evidence="3 4">
    <name type="scientific">Methylophaga lonarensis MPL</name>
    <dbReference type="NCBI Taxonomy" id="1286106"/>
    <lineage>
        <taxon>Bacteria</taxon>
        <taxon>Pseudomonadati</taxon>
        <taxon>Pseudomonadota</taxon>
        <taxon>Gammaproteobacteria</taxon>
        <taxon>Thiotrichales</taxon>
        <taxon>Piscirickettsiaceae</taxon>
        <taxon>Methylophaga</taxon>
    </lineage>
</organism>
<proteinExistence type="predicted"/>
<dbReference type="PANTHER" id="PTHR33507:SF4">
    <property type="entry name" value="NODULATION COMPETITIVENESS PROTEIN NFED"/>
    <property type="match status" value="1"/>
</dbReference>
<dbReference type="Gene3D" id="3.90.226.10">
    <property type="entry name" value="2-enoyl-CoA Hydratase, Chain A, domain 1"/>
    <property type="match status" value="1"/>
</dbReference>
<name>M7NXZ9_9GAMM</name>
<accession>M7NXZ9</accession>
<dbReference type="SUPFAM" id="SSF52096">
    <property type="entry name" value="ClpP/crotonase"/>
    <property type="match status" value="1"/>
</dbReference>
<protein>
    <submittedName>
        <fullName evidence="3">Membrane-bound protease</fullName>
    </submittedName>
</protein>
<reference evidence="3 4" key="1">
    <citation type="journal article" date="2013" name="Genome Announc.">
        <title>Draft Genome Sequence of Methylophaga lonarensis MPLT, a Haloalkaliphilic (Non-Methane-Utilizing) Methylotroph.</title>
        <authorList>
            <person name="Shetty S.A."/>
            <person name="Marathe N.P."/>
            <person name="Munot H."/>
            <person name="Antony C.P."/>
            <person name="Dhotre D.P."/>
            <person name="Murrell J.C."/>
            <person name="Shouche Y.S."/>
        </authorList>
    </citation>
    <scope>NUCLEOTIDE SEQUENCE [LARGE SCALE GENOMIC DNA]</scope>
    <source>
        <strain evidence="3 4">MPL</strain>
    </source>
</reference>
<comment type="caution">
    <text evidence="3">The sequence shown here is derived from an EMBL/GenBank/DDBJ whole genome shotgun (WGS) entry which is preliminary data.</text>
</comment>
<evidence type="ECO:0000313" key="3">
    <source>
        <dbReference type="EMBL" id="EMR12127.1"/>
    </source>
</evidence>
<evidence type="ECO:0000259" key="2">
    <source>
        <dbReference type="Pfam" id="PF25145"/>
    </source>
</evidence>
<feature type="domain" description="NfeD1b N-terminal" evidence="2">
    <location>
        <begin position="32"/>
        <end position="217"/>
    </location>
</feature>
<keyword evidence="4" id="KW-1185">Reference proteome</keyword>